<feature type="region of interest" description="Disordered" evidence="3">
    <location>
        <begin position="1"/>
        <end position="29"/>
    </location>
</feature>
<feature type="region of interest" description="Disordered" evidence="3">
    <location>
        <begin position="78"/>
        <end position="151"/>
    </location>
</feature>
<keyword evidence="2" id="KW-0539">Nucleus</keyword>
<feature type="domain" description="Zn(2)-C6 fungal-type" evidence="4">
    <location>
        <begin position="45"/>
        <end position="71"/>
    </location>
</feature>
<dbReference type="GO" id="GO:0000976">
    <property type="term" value="F:transcription cis-regulatory region binding"/>
    <property type="evidence" value="ECO:0007669"/>
    <property type="project" value="TreeGrafter"/>
</dbReference>
<feature type="compositionally biased region" description="Polar residues" evidence="3">
    <location>
        <begin position="266"/>
        <end position="289"/>
    </location>
</feature>
<evidence type="ECO:0000313" key="5">
    <source>
        <dbReference type="EMBL" id="OJD31091.1"/>
    </source>
</evidence>
<dbReference type="STRING" id="236234.A0A1J9REU7"/>
<sequence length="808" mass="88519">MSRRRPQWTPLPVDDAAPQEGRRARAQEAEPEWLLVKLRARRPPCKARKVKCGEEKPRCLNCERQGETCDYSIRLNWGGRSKRSLDDGQPASPAVHFDHFSASGPSAASHVRSRSSTAAEPVSSAEPQDRATVSSRPPAQHHHPYGRHGGPVALRRLSAVPVDPRLQPVQTRTSVDYPPPPAAVDGPYGTTALADFASGSPMLPPLRMNPPASPPAATPLEHRTKRVRLSPTNDSPNAAPGTADAPSPYSMAPATPYGSFVGTPLTPGSSVASDESAQKSGPRTLTAPYQPSPDPRRLSVSDLLIDGSHSGPSGRGQSSHYPNSDVKSETTTYGYDIGQPDLDSPRNDDSGAIALFSPPVSYCGPNFLSSDGADESQGRQKSIAFEANGYYAKPVPIKIPKTFEPLPSLLLENPMNLLYFHHFLNHTARILVPHDCEQNPFRNILPQLAVTDDDLLGLLLAFSASHRARLLCHPEPANRIAVWVQDVFPRLRRALDSTEQISDSNLCTAIMLASLEVISPNAFEVPISWQSHLKLARQMIIARGGLRSLNREDKVAYFLSRWFAYLDVVGSLSGSKNDTPLNSGYLAVGEEECIRDGQIDCLLGFTNRFVGCLARIAELAKRCEPLRIDEASGCVREGWQPPEDVIAAAEQLRIDLRNGCKDVVYKGCTHGDRSVTSLRPEEAKEPPWDESEIYASNEAFHWAGLLHLLRRVLGRPPSDGEVQKAVREILKALQRVRPDGSAGACLLFPMFSAGCDAQEEGQRETILERLNAVEGFGMSQVQRARELVERVWSSGRPWECEVRGEFFG</sequence>
<dbReference type="InterPro" id="IPR001138">
    <property type="entry name" value="Zn2Cys6_DnaBD"/>
</dbReference>
<reference evidence="5 6" key="1">
    <citation type="submission" date="2016-10" db="EMBL/GenBank/DDBJ databases">
        <title>Proteomics and genomics reveal pathogen-plant mechanisms compatible with a hemibiotrophic lifestyle of Diplodia corticola.</title>
        <authorList>
            <person name="Fernandes I."/>
            <person name="De Jonge R."/>
            <person name="Van De Peer Y."/>
            <person name="Devreese B."/>
            <person name="Alves A."/>
            <person name="Esteves A.C."/>
        </authorList>
    </citation>
    <scope>NUCLEOTIDE SEQUENCE [LARGE SCALE GENOMIC DNA]</scope>
    <source>
        <strain evidence="5 6">CBS 112549</strain>
    </source>
</reference>
<dbReference type="EMBL" id="MNUE01000052">
    <property type="protein sequence ID" value="OJD31091.1"/>
    <property type="molecule type" value="Genomic_DNA"/>
</dbReference>
<evidence type="ECO:0000313" key="6">
    <source>
        <dbReference type="Proteomes" id="UP000183809"/>
    </source>
</evidence>
<organism evidence="5 6">
    <name type="scientific">Diplodia corticola</name>
    <dbReference type="NCBI Taxonomy" id="236234"/>
    <lineage>
        <taxon>Eukaryota</taxon>
        <taxon>Fungi</taxon>
        <taxon>Dikarya</taxon>
        <taxon>Ascomycota</taxon>
        <taxon>Pezizomycotina</taxon>
        <taxon>Dothideomycetes</taxon>
        <taxon>Dothideomycetes incertae sedis</taxon>
        <taxon>Botryosphaeriales</taxon>
        <taxon>Botryosphaeriaceae</taxon>
        <taxon>Diplodia</taxon>
    </lineage>
</organism>
<evidence type="ECO:0000256" key="2">
    <source>
        <dbReference type="ARBA" id="ARBA00023242"/>
    </source>
</evidence>
<dbReference type="PANTHER" id="PTHR37534:SF43">
    <property type="entry name" value="FINGER DOMAIN PROTEIN, PUTATIVE (AFU_ORTHOLOGUE AFUA_1G01850)-RELATED"/>
    <property type="match status" value="1"/>
</dbReference>
<comment type="subcellular location">
    <subcellularLocation>
        <location evidence="1">Nucleus</location>
    </subcellularLocation>
</comment>
<keyword evidence="6" id="KW-1185">Reference proteome</keyword>
<name>A0A1J9REU7_9PEZI</name>
<dbReference type="Pfam" id="PF11951">
    <property type="entry name" value="Fungal_trans_2"/>
    <property type="match status" value="1"/>
</dbReference>
<comment type="caution">
    <text evidence="5">The sequence shown here is derived from an EMBL/GenBank/DDBJ whole genome shotgun (WGS) entry which is preliminary data.</text>
</comment>
<dbReference type="InterPro" id="IPR036864">
    <property type="entry name" value="Zn2-C6_fun-type_DNA-bd_sf"/>
</dbReference>
<dbReference type="PANTHER" id="PTHR37534">
    <property type="entry name" value="TRANSCRIPTIONAL ACTIVATOR PROTEIN UGA3"/>
    <property type="match status" value="1"/>
</dbReference>
<feature type="compositionally biased region" description="Pro residues" evidence="3">
    <location>
        <begin position="202"/>
        <end position="217"/>
    </location>
</feature>
<dbReference type="GO" id="GO:0005634">
    <property type="term" value="C:nucleus"/>
    <property type="evidence" value="ECO:0007669"/>
    <property type="project" value="UniProtKB-SubCell"/>
</dbReference>
<dbReference type="RefSeq" id="XP_020127351.1">
    <property type="nucleotide sequence ID" value="XM_020277082.1"/>
</dbReference>
<dbReference type="AlphaFoldDB" id="A0A1J9REU7"/>
<dbReference type="GeneID" id="31017343"/>
<dbReference type="Proteomes" id="UP000183809">
    <property type="component" value="Unassembled WGS sequence"/>
</dbReference>
<dbReference type="GO" id="GO:0008270">
    <property type="term" value="F:zinc ion binding"/>
    <property type="evidence" value="ECO:0007669"/>
    <property type="project" value="InterPro"/>
</dbReference>
<protein>
    <submittedName>
        <fullName evidence="5">C6 zinc finger domain containing protein</fullName>
    </submittedName>
</protein>
<dbReference type="CDD" id="cd00067">
    <property type="entry name" value="GAL4"/>
    <property type="match status" value="1"/>
</dbReference>
<accession>A0A1J9REU7</accession>
<evidence type="ECO:0000256" key="3">
    <source>
        <dbReference type="SAM" id="MobiDB-lite"/>
    </source>
</evidence>
<evidence type="ECO:0000256" key="1">
    <source>
        <dbReference type="ARBA" id="ARBA00004123"/>
    </source>
</evidence>
<dbReference type="InterPro" id="IPR021858">
    <property type="entry name" value="Fun_TF"/>
</dbReference>
<dbReference type="Gene3D" id="4.10.240.10">
    <property type="entry name" value="Zn(2)-C6 fungal-type DNA-binding domain"/>
    <property type="match status" value="1"/>
</dbReference>
<dbReference type="GO" id="GO:0045944">
    <property type="term" value="P:positive regulation of transcription by RNA polymerase II"/>
    <property type="evidence" value="ECO:0007669"/>
    <property type="project" value="TreeGrafter"/>
</dbReference>
<proteinExistence type="predicted"/>
<dbReference type="SUPFAM" id="SSF57701">
    <property type="entry name" value="Zn2/Cys6 DNA-binding domain"/>
    <property type="match status" value="1"/>
</dbReference>
<feature type="region of interest" description="Disordered" evidence="3">
    <location>
        <begin position="169"/>
        <end position="351"/>
    </location>
</feature>
<dbReference type="GO" id="GO:0000981">
    <property type="term" value="F:DNA-binding transcription factor activity, RNA polymerase II-specific"/>
    <property type="evidence" value="ECO:0007669"/>
    <property type="project" value="InterPro"/>
</dbReference>
<dbReference type="SMART" id="SM00066">
    <property type="entry name" value="GAL4"/>
    <property type="match status" value="1"/>
</dbReference>
<dbReference type="PROSITE" id="PS50048">
    <property type="entry name" value="ZN2_CY6_FUNGAL_2"/>
    <property type="match status" value="1"/>
</dbReference>
<dbReference type="Pfam" id="PF00172">
    <property type="entry name" value="Zn_clus"/>
    <property type="match status" value="1"/>
</dbReference>
<evidence type="ECO:0000259" key="4">
    <source>
        <dbReference type="PROSITE" id="PS50048"/>
    </source>
</evidence>
<gene>
    <name evidence="5" type="ORF">BKCO1_5200065</name>
</gene>
<dbReference type="OrthoDB" id="5229455at2759"/>